<dbReference type="InterPro" id="IPR032783">
    <property type="entry name" value="AraC_lig"/>
</dbReference>
<reference evidence="5 6" key="1">
    <citation type="submission" date="2019-06" db="EMBL/GenBank/DDBJ databases">
        <title>A complete genome sequence for Luteibacter pinisoli MAH-14.</title>
        <authorList>
            <person name="Baltrus D.A."/>
        </authorList>
    </citation>
    <scope>NUCLEOTIDE SEQUENCE [LARGE SCALE GENOMIC DNA]</scope>
    <source>
        <strain evidence="5 6">MAH-14</strain>
    </source>
</reference>
<evidence type="ECO:0000256" key="2">
    <source>
        <dbReference type="ARBA" id="ARBA00023125"/>
    </source>
</evidence>
<dbReference type="AlphaFoldDB" id="A0A4Y5YZ44"/>
<evidence type="ECO:0000256" key="3">
    <source>
        <dbReference type="ARBA" id="ARBA00023163"/>
    </source>
</evidence>
<keyword evidence="2" id="KW-0238">DNA-binding</keyword>
<organism evidence="5 6">
    <name type="scientific">Luteibacter pinisoli</name>
    <dbReference type="NCBI Taxonomy" id="2589080"/>
    <lineage>
        <taxon>Bacteria</taxon>
        <taxon>Pseudomonadati</taxon>
        <taxon>Pseudomonadota</taxon>
        <taxon>Gammaproteobacteria</taxon>
        <taxon>Lysobacterales</taxon>
        <taxon>Rhodanobacteraceae</taxon>
        <taxon>Luteibacter</taxon>
    </lineage>
</organism>
<accession>A0A4Y5YZ44</accession>
<evidence type="ECO:0000313" key="5">
    <source>
        <dbReference type="EMBL" id="QDE37715.1"/>
    </source>
</evidence>
<proteinExistence type="predicted"/>
<evidence type="ECO:0000313" key="6">
    <source>
        <dbReference type="Proteomes" id="UP000316093"/>
    </source>
</evidence>
<keyword evidence="1" id="KW-0805">Transcription regulation</keyword>
<dbReference type="InterPro" id="IPR050204">
    <property type="entry name" value="AraC_XylS_family_regulators"/>
</dbReference>
<protein>
    <submittedName>
        <fullName evidence="5">AraC family transcriptional regulator</fullName>
    </submittedName>
</protein>
<dbReference type="InterPro" id="IPR009057">
    <property type="entry name" value="Homeodomain-like_sf"/>
</dbReference>
<dbReference type="RefSeq" id="WP_139978460.1">
    <property type="nucleotide sequence ID" value="NZ_CP041046.1"/>
</dbReference>
<dbReference type="Gene3D" id="1.10.10.60">
    <property type="entry name" value="Homeodomain-like"/>
    <property type="match status" value="2"/>
</dbReference>
<evidence type="ECO:0000256" key="1">
    <source>
        <dbReference type="ARBA" id="ARBA00023015"/>
    </source>
</evidence>
<feature type="domain" description="HTH araC/xylS-type" evidence="4">
    <location>
        <begin position="215"/>
        <end position="316"/>
    </location>
</feature>
<dbReference type="InterPro" id="IPR011051">
    <property type="entry name" value="RmlC_Cupin_sf"/>
</dbReference>
<dbReference type="SUPFAM" id="SSF51182">
    <property type="entry name" value="RmlC-like cupins"/>
    <property type="match status" value="1"/>
</dbReference>
<dbReference type="SMART" id="SM00342">
    <property type="entry name" value="HTH_ARAC"/>
    <property type="match status" value="1"/>
</dbReference>
<evidence type="ECO:0000259" key="4">
    <source>
        <dbReference type="PROSITE" id="PS01124"/>
    </source>
</evidence>
<dbReference type="PANTHER" id="PTHR46796">
    <property type="entry name" value="HTH-TYPE TRANSCRIPTIONAL ACTIVATOR RHAS-RELATED"/>
    <property type="match status" value="1"/>
</dbReference>
<dbReference type="EMBL" id="CP041046">
    <property type="protein sequence ID" value="QDE37715.1"/>
    <property type="molecule type" value="Genomic_DNA"/>
</dbReference>
<dbReference type="Pfam" id="PF12833">
    <property type="entry name" value="HTH_18"/>
    <property type="match status" value="1"/>
</dbReference>
<dbReference type="PROSITE" id="PS01124">
    <property type="entry name" value="HTH_ARAC_FAMILY_2"/>
    <property type="match status" value="1"/>
</dbReference>
<sequence length="323" mass="34857">MLSMLVQSEATEVCDWVEGLLRILDVRGRVDARINQLAPCTARVPAAGNGMLPYHAVLSGSIIVSDSCSRDQIVLGEGDMVLFPHGTPHQIRSLVNEHSMADSSITTASVACFPNSKVDLLSGRFILPAAQDSIVRRCMPHRIFITASTHLSSASPGRSDVARLVELLCAEADHGEVGKQPLVDAYSKALFTLAMRYGTRNDATPLGLLALAAVPRLVPALNALVSEPGTPWTLPMLASRCNMSRATFIRRFRTTVGRSANELLVDLRMGLAARRIMASADSLSAIAESVGYRSEAAFNRAFKGHTGFTPSAWRRATDAPWTM</sequence>
<dbReference type="InterPro" id="IPR018062">
    <property type="entry name" value="HTH_AraC-typ_CS"/>
</dbReference>
<dbReference type="InterPro" id="IPR018060">
    <property type="entry name" value="HTH_AraC"/>
</dbReference>
<dbReference type="PANTHER" id="PTHR46796:SF7">
    <property type="entry name" value="ARAC FAMILY TRANSCRIPTIONAL REGULATOR"/>
    <property type="match status" value="1"/>
</dbReference>
<gene>
    <name evidence="5" type="ORF">FIV34_00135</name>
</gene>
<dbReference type="PROSITE" id="PS00041">
    <property type="entry name" value="HTH_ARAC_FAMILY_1"/>
    <property type="match status" value="1"/>
</dbReference>
<dbReference type="Pfam" id="PF12852">
    <property type="entry name" value="Cupin_6"/>
    <property type="match status" value="1"/>
</dbReference>
<name>A0A4Y5YZ44_9GAMM</name>
<dbReference type="KEGG" id="lpy:FIV34_00135"/>
<dbReference type="GO" id="GO:0003700">
    <property type="term" value="F:DNA-binding transcription factor activity"/>
    <property type="evidence" value="ECO:0007669"/>
    <property type="project" value="InterPro"/>
</dbReference>
<dbReference type="SUPFAM" id="SSF46689">
    <property type="entry name" value="Homeodomain-like"/>
    <property type="match status" value="2"/>
</dbReference>
<keyword evidence="6" id="KW-1185">Reference proteome</keyword>
<keyword evidence="3" id="KW-0804">Transcription</keyword>
<dbReference type="GO" id="GO:0043565">
    <property type="term" value="F:sequence-specific DNA binding"/>
    <property type="evidence" value="ECO:0007669"/>
    <property type="project" value="InterPro"/>
</dbReference>
<dbReference type="Proteomes" id="UP000316093">
    <property type="component" value="Chromosome"/>
</dbReference>
<dbReference type="OrthoDB" id="9783876at2"/>